<dbReference type="SUPFAM" id="SSF102588">
    <property type="entry name" value="LmbE-like"/>
    <property type="match status" value="1"/>
</dbReference>
<dbReference type="SUPFAM" id="SSF89372">
    <property type="entry name" value="Fucose-specific lectin"/>
    <property type="match status" value="2"/>
</dbReference>
<sequence>MAHTPGNIVHVPADRSRPPEWAKGFVKPRARTDAMAVPAGGSYLTILAHSDDELIFINPDLHPSITAGLPSRTIYLTADEDNGWPEQGLTREEFAARLHGGTREAYAVLAGQPNNWTIDAITVAGKLIERNTLQGAPHVQLYWINLPDGGDPLYLRALMNMWDDPAFRSITIVPTGSPVTEVQDYNSEELLAVLVDMLMLFQPTTIRIQDPAPDQRYRGDHVDHIAAAYFGQLAVKAYEGPAPTQQCLLLRYRCYNTENSPVNVPPALAGAKMAAFNEYKKYLKPPQDAWDGHALRNHQRFPVTEPFVIKDGTGALHAVVVGGDNVIAWRQNAGSTTWSAPTILISGSFVPGVAMELNQDGTVQLAVYSWDTFDIRTTRQTAPGGGFGTWESLGSPGDVIGVPALGRNVGGCLEMYALNSAGGISNAFQSTPNGPITGWDHISGGPDVLGQPTVFLSSNDLLNVFADNNGQIAHWTQPPGEGTSPDLDFPAVETVGTPSPAMQGNDNGILVIREHGDGALGISRESSPGGTWSGLEHINGQGGIGPSFGVRSGSGTGGGPRVFAFARNDNYGISMSKQDTAGNFGPWTDLGGYCEIGPAAVLDNAGIVRLLVVGGDCRLYERRQTAAGPDAPFTAWQVVGV</sequence>
<protein>
    <submittedName>
        <fullName evidence="2">GlcNAc-PI de-N-acetylase</fullName>
    </submittedName>
</protein>
<reference evidence="2 3" key="1">
    <citation type="submission" date="2017-04" db="EMBL/GenBank/DDBJ databases">
        <authorList>
            <person name="Afonso C.L."/>
            <person name="Miller P.J."/>
            <person name="Scott M.A."/>
            <person name="Spackman E."/>
            <person name="Goraichik I."/>
            <person name="Dimitrov K.M."/>
            <person name="Suarez D.L."/>
            <person name="Swayne D.E."/>
        </authorList>
    </citation>
    <scope>NUCLEOTIDE SEQUENCE [LARGE SCALE GENOMIC DNA]</scope>
    <source>
        <strain evidence="2 3">DSM 43828</strain>
    </source>
</reference>
<dbReference type="EMBL" id="FWXV01000001">
    <property type="protein sequence ID" value="SMC73037.1"/>
    <property type="molecule type" value="Genomic_DNA"/>
</dbReference>
<dbReference type="Pfam" id="PF26607">
    <property type="entry name" value="DUF8189"/>
    <property type="match status" value="1"/>
</dbReference>
<evidence type="ECO:0000313" key="3">
    <source>
        <dbReference type="Proteomes" id="UP000192674"/>
    </source>
</evidence>
<dbReference type="Proteomes" id="UP000192674">
    <property type="component" value="Unassembled WGS sequence"/>
</dbReference>
<dbReference type="InterPro" id="IPR024078">
    <property type="entry name" value="LmbE-like_dom_sf"/>
</dbReference>
<proteinExistence type="predicted"/>
<evidence type="ECO:0000313" key="2">
    <source>
        <dbReference type="EMBL" id="SMC73037.1"/>
    </source>
</evidence>
<accession>A0A1Y5X951</accession>
<gene>
    <name evidence="2" type="ORF">SAMN05661093_01747</name>
</gene>
<keyword evidence="3" id="KW-1185">Reference proteome</keyword>
<dbReference type="AlphaFoldDB" id="A0A1Y5X951"/>
<evidence type="ECO:0000259" key="1">
    <source>
        <dbReference type="Pfam" id="PF26607"/>
    </source>
</evidence>
<name>A0A1Y5X951_KIBAR</name>
<dbReference type="Gene3D" id="3.40.50.10320">
    <property type="entry name" value="LmbE-like"/>
    <property type="match status" value="1"/>
</dbReference>
<organism evidence="2 3">
    <name type="scientific">Kibdelosporangium aridum</name>
    <dbReference type="NCBI Taxonomy" id="2030"/>
    <lineage>
        <taxon>Bacteria</taxon>
        <taxon>Bacillati</taxon>
        <taxon>Actinomycetota</taxon>
        <taxon>Actinomycetes</taxon>
        <taxon>Pseudonocardiales</taxon>
        <taxon>Pseudonocardiaceae</taxon>
        <taxon>Kibdelosporangium</taxon>
    </lineage>
</organism>
<dbReference type="OrthoDB" id="6064917at2"/>
<dbReference type="InterPro" id="IPR058502">
    <property type="entry name" value="PLL-like_beta-prop"/>
</dbReference>
<feature type="domain" description="PLL-like beta propeller" evidence="1">
    <location>
        <begin position="314"/>
        <end position="639"/>
    </location>
</feature>